<evidence type="ECO:0000313" key="7">
    <source>
        <dbReference type="Proteomes" id="UP000297567"/>
    </source>
</evidence>
<keyword evidence="5" id="KW-0998">Cell outer membrane</keyword>
<evidence type="ECO:0000256" key="1">
    <source>
        <dbReference type="ARBA" id="ARBA00004442"/>
    </source>
</evidence>
<evidence type="ECO:0000313" key="6">
    <source>
        <dbReference type="EMBL" id="TGL72483.1"/>
    </source>
</evidence>
<comment type="similarity">
    <text evidence="2">Belongs to the MipA/OmpV family.</text>
</comment>
<keyword evidence="4" id="KW-0472">Membrane</keyword>
<name>A0A4Z0ZWI0_9LEPT</name>
<evidence type="ECO:0000256" key="5">
    <source>
        <dbReference type="ARBA" id="ARBA00023237"/>
    </source>
</evidence>
<comment type="subcellular location">
    <subcellularLocation>
        <location evidence="1">Cell outer membrane</location>
    </subcellularLocation>
</comment>
<dbReference type="PANTHER" id="PTHR38776:SF1">
    <property type="entry name" value="MLTA-INTERACTING PROTEIN-RELATED"/>
    <property type="match status" value="1"/>
</dbReference>
<organism evidence="6 7">
    <name type="scientific">Leptospira jelokensis</name>
    <dbReference type="NCBI Taxonomy" id="2484931"/>
    <lineage>
        <taxon>Bacteria</taxon>
        <taxon>Pseudomonadati</taxon>
        <taxon>Spirochaetota</taxon>
        <taxon>Spirochaetia</taxon>
        <taxon>Leptospirales</taxon>
        <taxon>Leptospiraceae</taxon>
        <taxon>Leptospira</taxon>
    </lineage>
</organism>
<sequence>MKSCFLKILLYILTFFLSRSIYSNESIRKPPPSYDWTISLGIAPIYGPVFFGSRYSGYSIFPDLRFKYKDKVNFSIPDGLSYNFLLNENWSYGPIFKIRFGRNDEDGASPFLISKGTKDINRLGNLGIAGELGFFIQYNIEKFKIRSEFRNGVYEHYGKLLDFYFTYSNRKGPISFNFGPRISLANKEFLNHYFGINIFQFGRTGIFPQNLDSGLFFFGFTGSVLLPISMDWAVTIFFSYDQLSKNVGSSSLIELRGSIHQWNIGMGLGYRFGWND</sequence>
<reference evidence="6" key="1">
    <citation type="journal article" date="2019" name="PLoS Negl. Trop. Dis.">
        <title>Revisiting the worldwide diversity of Leptospira species in the environment.</title>
        <authorList>
            <person name="Vincent A.T."/>
            <person name="Schiettekatte O."/>
            <person name="Bourhy P."/>
            <person name="Veyrier F.J."/>
            <person name="Picardeau M."/>
        </authorList>
    </citation>
    <scope>NUCLEOTIDE SEQUENCE [LARGE SCALE GENOMIC DNA]</scope>
    <source>
        <strain evidence="6">201702451</strain>
    </source>
</reference>
<keyword evidence="3" id="KW-0732">Signal</keyword>
<evidence type="ECO:0000256" key="4">
    <source>
        <dbReference type="ARBA" id="ARBA00023136"/>
    </source>
</evidence>
<dbReference type="InterPro" id="IPR010583">
    <property type="entry name" value="MipA"/>
</dbReference>
<protein>
    <submittedName>
        <fullName evidence="6">MipA/OmpV family protein</fullName>
    </submittedName>
</protein>
<comment type="caution">
    <text evidence="6">The sequence shown here is derived from an EMBL/GenBank/DDBJ whole genome shotgun (WGS) entry which is preliminary data.</text>
</comment>
<dbReference type="PANTHER" id="PTHR38776">
    <property type="entry name" value="MLTA-INTERACTING PROTEIN-RELATED"/>
    <property type="match status" value="1"/>
</dbReference>
<keyword evidence="7" id="KW-1185">Reference proteome</keyword>
<gene>
    <name evidence="6" type="ORF">EHQ62_06635</name>
</gene>
<proteinExistence type="inferred from homology"/>
<evidence type="ECO:0000256" key="2">
    <source>
        <dbReference type="ARBA" id="ARBA00005722"/>
    </source>
</evidence>
<dbReference type="Pfam" id="PF06629">
    <property type="entry name" value="MipA"/>
    <property type="match status" value="1"/>
</dbReference>
<dbReference type="GO" id="GO:0009279">
    <property type="term" value="C:cell outer membrane"/>
    <property type="evidence" value="ECO:0007669"/>
    <property type="project" value="UniProtKB-SubCell"/>
</dbReference>
<evidence type="ECO:0000256" key="3">
    <source>
        <dbReference type="ARBA" id="ARBA00022729"/>
    </source>
</evidence>
<accession>A0A4Z0ZWI0</accession>
<dbReference type="Proteomes" id="UP000297567">
    <property type="component" value="Unassembled WGS sequence"/>
</dbReference>
<dbReference type="AlphaFoldDB" id="A0A4Z0ZWI0"/>
<dbReference type="RefSeq" id="WP_135641397.1">
    <property type="nucleotide sequence ID" value="NZ_RQGH01000011.1"/>
</dbReference>
<dbReference type="EMBL" id="RQGH01000011">
    <property type="protein sequence ID" value="TGL72483.1"/>
    <property type="molecule type" value="Genomic_DNA"/>
</dbReference>